<comment type="similarity">
    <text evidence="1">Belongs to the site-specific recombinase resolvase family.</text>
</comment>
<name>A0ABU8HK05_9BACI</name>
<dbReference type="PANTHER" id="PTHR30461:SF26">
    <property type="entry name" value="RESOLVASE HOMOLOG YNEB"/>
    <property type="match status" value="1"/>
</dbReference>
<proteinExistence type="inferred from homology"/>
<evidence type="ECO:0000313" key="3">
    <source>
        <dbReference type="EMBL" id="MEI5909413.1"/>
    </source>
</evidence>
<dbReference type="PROSITE" id="PS51736">
    <property type="entry name" value="RECOMBINASES_3"/>
    <property type="match status" value="1"/>
</dbReference>
<protein>
    <submittedName>
        <fullName evidence="3">Recombinase family protein</fullName>
    </submittedName>
</protein>
<evidence type="ECO:0000313" key="4">
    <source>
        <dbReference type="Proteomes" id="UP001312865"/>
    </source>
</evidence>
<gene>
    <name evidence="3" type="ORF">WAK64_20505</name>
</gene>
<comment type="caution">
    <text evidence="3">The sequence shown here is derived from an EMBL/GenBank/DDBJ whole genome shotgun (WGS) entry which is preliminary data.</text>
</comment>
<organism evidence="3 4">
    <name type="scientific">Bacillus spongiae</name>
    <dbReference type="NCBI Taxonomy" id="2683610"/>
    <lineage>
        <taxon>Bacteria</taxon>
        <taxon>Bacillati</taxon>
        <taxon>Bacillota</taxon>
        <taxon>Bacilli</taxon>
        <taxon>Bacillales</taxon>
        <taxon>Bacillaceae</taxon>
        <taxon>Bacillus</taxon>
    </lineage>
</organism>
<dbReference type="InterPro" id="IPR009057">
    <property type="entry name" value="Homeodomain-like_sf"/>
</dbReference>
<dbReference type="SMART" id="SM00857">
    <property type="entry name" value="Resolvase"/>
    <property type="match status" value="1"/>
</dbReference>
<accession>A0ABU8HK05</accession>
<dbReference type="RefSeq" id="WP_336588857.1">
    <property type="nucleotide sequence ID" value="NZ_JBBAXC010000026.1"/>
</dbReference>
<dbReference type="EMBL" id="JBBAXC010000026">
    <property type="protein sequence ID" value="MEI5909413.1"/>
    <property type="molecule type" value="Genomic_DNA"/>
</dbReference>
<dbReference type="InterPro" id="IPR006120">
    <property type="entry name" value="Resolvase_HTH_dom"/>
</dbReference>
<dbReference type="Pfam" id="PF00239">
    <property type="entry name" value="Resolvase"/>
    <property type="match status" value="1"/>
</dbReference>
<dbReference type="PANTHER" id="PTHR30461">
    <property type="entry name" value="DNA-INVERTASE FROM LAMBDOID PROPHAGE"/>
    <property type="match status" value="1"/>
</dbReference>
<evidence type="ECO:0000259" key="2">
    <source>
        <dbReference type="PROSITE" id="PS51736"/>
    </source>
</evidence>
<sequence>MKYGYGRVSSLQQDLTTQLRQLEENGCEVIYKEKASGRNKDSREEFNKLLETVEAGDTIVVTKLDRFARSTQDALSIIDSLNKKDVALIVLNMGGDKVDTSTAIGRLMITVLSGIAEFEADMIRERQLEGIALAKERGVYKGRPKKFGDKHKGLQHAMELYKDRDNNGHTVKDICDITKVGRTTLYNAIREIDGQ</sequence>
<evidence type="ECO:0000256" key="1">
    <source>
        <dbReference type="ARBA" id="ARBA00009913"/>
    </source>
</evidence>
<keyword evidence="4" id="KW-1185">Reference proteome</keyword>
<dbReference type="Proteomes" id="UP001312865">
    <property type="component" value="Unassembled WGS sequence"/>
</dbReference>
<dbReference type="InterPro" id="IPR036162">
    <property type="entry name" value="Resolvase-like_N_sf"/>
</dbReference>
<dbReference type="Pfam" id="PF02796">
    <property type="entry name" value="HTH_7"/>
    <property type="match status" value="1"/>
</dbReference>
<dbReference type="InterPro" id="IPR006119">
    <property type="entry name" value="Resolv_N"/>
</dbReference>
<dbReference type="CDD" id="cd03768">
    <property type="entry name" value="SR_ResInv"/>
    <property type="match status" value="1"/>
</dbReference>
<dbReference type="SUPFAM" id="SSF46689">
    <property type="entry name" value="Homeodomain-like"/>
    <property type="match status" value="1"/>
</dbReference>
<dbReference type="InterPro" id="IPR050639">
    <property type="entry name" value="SSR_resolvase"/>
</dbReference>
<dbReference type="Gene3D" id="3.40.50.1390">
    <property type="entry name" value="Resolvase, N-terminal catalytic domain"/>
    <property type="match status" value="1"/>
</dbReference>
<reference evidence="3 4" key="1">
    <citation type="journal article" date="2018" name="J. Microbiol.">
        <title>Bacillus spongiae sp. nov., isolated from sponge of Jeju Island.</title>
        <authorList>
            <person name="Lee G.E."/>
            <person name="Im W.T."/>
            <person name="Park J.S."/>
        </authorList>
    </citation>
    <scope>NUCLEOTIDE SEQUENCE [LARGE SCALE GENOMIC DNA]</scope>
    <source>
        <strain evidence="3 4">135PIL107-10</strain>
    </source>
</reference>
<dbReference type="SUPFAM" id="SSF53041">
    <property type="entry name" value="Resolvase-like"/>
    <property type="match status" value="1"/>
</dbReference>
<feature type="domain" description="Resolvase/invertase-type recombinase catalytic" evidence="2">
    <location>
        <begin position="1"/>
        <end position="138"/>
    </location>
</feature>